<reference evidence="3" key="2">
    <citation type="submission" date="2023-03" db="EMBL/GenBank/DDBJ databases">
        <authorList>
            <person name="Inwood S.N."/>
            <person name="Skelly J.G."/>
            <person name="Guhlin J."/>
            <person name="Harrop T.W.R."/>
            <person name="Goldson S.G."/>
            <person name="Dearden P.K."/>
        </authorList>
    </citation>
    <scope>NUCLEOTIDE SEQUENCE</scope>
    <source>
        <strain evidence="3">Lincoln</strain>
        <tissue evidence="3">Whole body</tissue>
    </source>
</reference>
<dbReference type="PROSITE" id="PS50050">
    <property type="entry name" value="TNFR_NGFR_2"/>
    <property type="match status" value="1"/>
</dbReference>
<dbReference type="SUPFAM" id="SSF57586">
    <property type="entry name" value="TNF receptor-like"/>
    <property type="match status" value="2"/>
</dbReference>
<comment type="caution">
    <text evidence="3">The sequence shown here is derived from an EMBL/GenBank/DDBJ whole genome shotgun (WGS) entry which is preliminary data.</text>
</comment>
<feature type="disulfide bond" evidence="1">
    <location>
        <begin position="82"/>
        <end position="95"/>
    </location>
</feature>
<feature type="domain" description="TNFR-Cys" evidence="2">
    <location>
        <begin position="64"/>
        <end position="103"/>
    </location>
</feature>
<evidence type="ECO:0000256" key="1">
    <source>
        <dbReference type="PROSITE-ProRule" id="PRU00206"/>
    </source>
</evidence>
<evidence type="ECO:0000259" key="2">
    <source>
        <dbReference type="PROSITE" id="PS50050"/>
    </source>
</evidence>
<protein>
    <recommendedName>
        <fullName evidence="2">TNFR-Cys domain-containing protein</fullName>
    </recommendedName>
</protein>
<feature type="repeat" description="TNFR-Cys" evidence="1">
    <location>
        <begin position="64"/>
        <end position="103"/>
    </location>
</feature>
<dbReference type="Pfam" id="PF00020">
    <property type="entry name" value="TNFR_c6"/>
    <property type="match status" value="1"/>
</dbReference>
<keyword evidence="1" id="KW-1015">Disulfide bond</keyword>
<dbReference type="InterPro" id="IPR001368">
    <property type="entry name" value="TNFR/NGFR_Cys_rich_reg"/>
</dbReference>
<organism evidence="3 4">
    <name type="scientific">Microctonus hyperodae</name>
    <name type="common">Parasitoid wasp</name>
    <dbReference type="NCBI Taxonomy" id="165561"/>
    <lineage>
        <taxon>Eukaryota</taxon>
        <taxon>Metazoa</taxon>
        <taxon>Ecdysozoa</taxon>
        <taxon>Arthropoda</taxon>
        <taxon>Hexapoda</taxon>
        <taxon>Insecta</taxon>
        <taxon>Pterygota</taxon>
        <taxon>Neoptera</taxon>
        <taxon>Endopterygota</taxon>
        <taxon>Hymenoptera</taxon>
        <taxon>Apocrita</taxon>
        <taxon>Ichneumonoidea</taxon>
        <taxon>Braconidae</taxon>
        <taxon>Euphorinae</taxon>
        <taxon>Microctonus</taxon>
    </lineage>
</organism>
<feature type="disulfide bond" evidence="1">
    <location>
        <begin position="85"/>
        <end position="103"/>
    </location>
</feature>
<reference evidence="3" key="1">
    <citation type="journal article" date="2023" name="bioRxiv">
        <title>Scaffold-level genome assemblies of two parasitoid biocontrol wasps reveal the parthenogenesis mechanism and an associated novel virus.</title>
        <authorList>
            <person name="Inwood S."/>
            <person name="Skelly J."/>
            <person name="Guhlin J."/>
            <person name="Harrop T."/>
            <person name="Goldson S."/>
            <person name="Dearden P."/>
        </authorList>
    </citation>
    <scope>NUCLEOTIDE SEQUENCE</scope>
    <source>
        <strain evidence="3">Lincoln</strain>
        <tissue evidence="3">Whole body</tissue>
    </source>
</reference>
<dbReference type="EMBL" id="JAQQBR010000001">
    <property type="protein sequence ID" value="KAK0183119.1"/>
    <property type="molecule type" value="Genomic_DNA"/>
</dbReference>
<keyword evidence="4" id="KW-1185">Reference proteome</keyword>
<evidence type="ECO:0000313" key="3">
    <source>
        <dbReference type="EMBL" id="KAK0183119.1"/>
    </source>
</evidence>
<dbReference type="Gene3D" id="2.10.50.10">
    <property type="entry name" value="Tumor Necrosis Factor Receptor, subunit A, domain 2"/>
    <property type="match status" value="2"/>
</dbReference>
<dbReference type="Proteomes" id="UP001168972">
    <property type="component" value="Unassembled WGS sequence"/>
</dbReference>
<proteinExistence type="predicted"/>
<dbReference type="SMART" id="SM00208">
    <property type="entry name" value="TNFR"/>
    <property type="match status" value="2"/>
</dbReference>
<name>A0AA39G7Q0_MICHY</name>
<accession>A0AA39G7Q0</accession>
<gene>
    <name evidence="3" type="ORF">PV327_001189</name>
</gene>
<dbReference type="PROSITE" id="PS00652">
    <property type="entry name" value="TNFR_NGFR_1"/>
    <property type="match status" value="1"/>
</dbReference>
<dbReference type="AlphaFoldDB" id="A0AA39G7Q0"/>
<evidence type="ECO:0000313" key="4">
    <source>
        <dbReference type="Proteomes" id="UP001168972"/>
    </source>
</evidence>
<sequence length="186" mass="21068">MCARCFQSQLAPGHFRAPVPYSAYIANARPRIRHHKGDSRCGRCGPGWGVIKSCNAEHETVCGKCKIGSYSPHHSFQPCWICSRCGPGLYEAHPCTGKTDTVCDSCHRHVIDNDDYRRKCRGHQSLFLAPEDAQSTGDETSLVNENIENIISEKEREIILEDDIRAEFIRAENLQENRDKNSNQRH</sequence>
<comment type="caution">
    <text evidence="1">Lacks conserved residue(s) required for the propagation of feature annotation.</text>
</comment>